<proteinExistence type="predicted"/>
<evidence type="ECO:0000256" key="2">
    <source>
        <dbReference type="ARBA" id="ARBA00023163"/>
    </source>
</evidence>
<dbReference type="Proteomes" id="UP000828251">
    <property type="component" value="Unassembled WGS sequence"/>
</dbReference>
<keyword evidence="2" id="KW-0804">Transcription</keyword>
<protein>
    <submittedName>
        <fullName evidence="5">Uncharacterized protein</fullName>
    </submittedName>
</protein>
<organism evidence="5 6">
    <name type="scientific">Gossypium stocksii</name>
    <dbReference type="NCBI Taxonomy" id="47602"/>
    <lineage>
        <taxon>Eukaryota</taxon>
        <taxon>Viridiplantae</taxon>
        <taxon>Streptophyta</taxon>
        <taxon>Embryophyta</taxon>
        <taxon>Tracheophyta</taxon>
        <taxon>Spermatophyta</taxon>
        <taxon>Magnoliopsida</taxon>
        <taxon>eudicotyledons</taxon>
        <taxon>Gunneridae</taxon>
        <taxon>Pentapetalae</taxon>
        <taxon>rosids</taxon>
        <taxon>malvids</taxon>
        <taxon>Malvales</taxon>
        <taxon>Malvaceae</taxon>
        <taxon>Malvoideae</taxon>
        <taxon>Gossypium</taxon>
    </lineage>
</organism>
<reference evidence="5 6" key="1">
    <citation type="journal article" date="2021" name="Plant Biotechnol. J.">
        <title>Multi-omics assisted identification of the key and species-specific regulatory components of drought-tolerant mechanisms in Gossypium stocksii.</title>
        <authorList>
            <person name="Yu D."/>
            <person name="Ke L."/>
            <person name="Zhang D."/>
            <person name="Wu Y."/>
            <person name="Sun Y."/>
            <person name="Mei J."/>
            <person name="Sun J."/>
            <person name="Sun Y."/>
        </authorList>
    </citation>
    <scope>NUCLEOTIDE SEQUENCE [LARGE SCALE GENOMIC DNA]</scope>
    <source>
        <strain evidence="6">cv. E1</strain>
        <tissue evidence="5">Leaf</tissue>
    </source>
</reference>
<name>A0A9D3WHE2_9ROSI</name>
<dbReference type="InterPro" id="IPR040229">
    <property type="entry name" value="At3g27390-like"/>
</dbReference>
<evidence type="ECO:0000313" key="6">
    <source>
        <dbReference type="Proteomes" id="UP000828251"/>
    </source>
</evidence>
<dbReference type="OrthoDB" id="1932537at2759"/>
<feature type="compositionally biased region" description="Basic and acidic residues" evidence="4">
    <location>
        <begin position="254"/>
        <end position="265"/>
    </location>
</feature>
<dbReference type="PANTHER" id="PTHR31133">
    <property type="entry name" value="MEMBRANE PROTEIN"/>
    <property type="match status" value="1"/>
</dbReference>
<dbReference type="PANTHER" id="PTHR31133:SF2">
    <property type="entry name" value="EXPRESSED PROTEIN"/>
    <property type="match status" value="1"/>
</dbReference>
<evidence type="ECO:0000313" key="5">
    <source>
        <dbReference type="EMBL" id="KAH1129160.1"/>
    </source>
</evidence>
<evidence type="ECO:0000256" key="4">
    <source>
        <dbReference type="SAM" id="MobiDB-lite"/>
    </source>
</evidence>
<evidence type="ECO:0000256" key="1">
    <source>
        <dbReference type="ARBA" id="ARBA00023015"/>
    </source>
</evidence>
<feature type="region of interest" description="Disordered" evidence="4">
    <location>
        <begin position="244"/>
        <end position="273"/>
    </location>
</feature>
<keyword evidence="1" id="KW-0805">Transcription regulation</keyword>
<dbReference type="EMBL" id="JAIQCV010000001">
    <property type="protein sequence ID" value="KAH1129160.1"/>
    <property type="molecule type" value="Genomic_DNA"/>
</dbReference>
<dbReference type="AlphaFoldDB" id="A0A9D3WHE2"/>
<comment type="caution">
    <text evidence="5">The sequence shown here is derived from an EMBL/GenBank/DDBJ whole genome shotgun (WGS) entry which is preliminary data.</text>
</comment>
<gene>
    <name evidence="5" type="ORF">J1N35_000538</name>
</gene>
<evidence type="ECO:0000256" key="3">
    <source>
        <dbReference type="ARBA" id="ARBA00023170"/>
    </source>
</evidence>
<sequence length="273" mass="31153">MDRNPEIEKVDNNCCNELESKGQASSTQLISENSRTLKWPIQQYRTMQVWDWLFKSYEVDGRILLSDGLITIKDIEECIVKGNCKKLCIRLQAWSILQCLLTSVKADTSGIVIGDNAELTRSNMPRDKVFEWFVGPLFVMKEQLKKLELNESEEACLRKLVMVCKNETPEDWNDSGYPSEDSVRRAQLQAIIRRLQGIVASMSRIPTFRRRFRNLVKLLYIEAIQPDASVHHIGEILKARLSGQRSSGKGSKKGGYENDDARGNKANENLDVV</sequence>
<keyword evidence="6" id="KW-1185">Reference proteome</keyword>
<dbReference type="SUPFAM" id="SSF48508">
    <property type="entry name" value="Nuclear receptor ligand-binding domain"/>
    <property type="match status" value="1"/>
</dbReference>
<dbReference type="GO" id="GO:0010228">
    <property type="term" value="P:vegetative to reproductive phase transition of meristem"/>
    <property type="evidence" value="ECO:0007669"/>
    <property type="project" value="TreeGrafter"/>
</dbReference>
<accession>A0A9D3WHE2</accession>
<keyword evidence="3" id="KW-0675">Receptor</keyword>
<dbReference type="InterPro" id="IPR035500">
    <property type="entry name" value="NHR-like_dom_sf"/>
</dbReference>